<keyword evidence="3" id="KW-1185">Reference proteome</keyword>
<comment type="caution">
    <text evidence="2">The sequence shown here is derived from an EMBL/GenBank/DDBJ whole genome shotgun (WGS) entry which is preliminary data.</text>
</comment>
<protein>
    <recommendedName>
        <fullName evidence="4">Retrotransposon gag domain-containing protein</fullName>
    </recommendedName>
</protein>
<sequence length="275" mass="31462">MEDGASFAPPHPPPVDANIPVAGRPYGPRMGSWAVAAFRACLPYTYDGTVIQLVGEAMEWWRTIGTLPRETSWQTLCYDITHRFPVDEPPIATPLAMPASPPPQPAISFTTARMAIMRVLRWKAREGDELESYLQRFVHEIVNASPIPLTEEEQCFHFWQGLPEQVRARVYAGTRLSFDHLVSEIYYVEMGLQEERRVEEERRELDQRTEARHQRKELREDKHMMRSTTFGTVDPHKGKAGTSHIYIDSDEEDDPVKFPGGHSGYLKDDMHDSTP</sequence>
<evidence type="ECO:0000313" key="3">
    <source>
        <dbReference type="Proteomes" id="UP001187192"/>
    </source>
</evidence>
<accession>A0AA88A3B1</accession>
<gene>
    <name evidence="2" type="ORF">TIFTF001_014137</name>
</gene>
<name>A0AA88A3B1_FICCA</name>
<feature type="compositionally biased region" description="Basic and acidic residues" evidence="1">
    <location>
        <begin position="197"/>
        <end position="224"/>
    </location>
</feature>
<dbReference type="EMBL" id="BTGU01000019">
    <property type="protein sequence ID" value="GMN44945.1"/>
    <property type="molecule type" value="Genomic_DNA"/>
</dbReference>
<organism evidence="2 3">
    <name type="scientific">Ficus carica</name>
    <name type="common">Common fig</name>
    <dbReference type="NCBI Taxonomy" id="3494"/>
    <lineage>
        <taxon>Eukaryota</taxon>
        <taxon>Viridiplantae</taxon>
        <taxon>Streptophyta</taxon>
        <taxon>Embryophyta</taxon>
        <taxon>Tracheophyta</taxon>
        <taxon>Spermatophyta</taxon>
        <taxon>Magnoliopsida</taxon>
        <taxon>eudicotyledons</taxon>
        <taxon>Gunneridae</taxon>
        <taxon>Pentapetalae</taxon>
        <taxon>rosids</taxon>
        <taxon>fabids</taxon>
        <taxon>Rosales</taxon>
        <taxon>Moraceae</taxon>
        <taxon>Ficeae</taxon>
        <taxon>Ficus</taxon>
    </lineage>
</organism>
<evidence type="ECO:0000256" key="1">
    <source>
        <dbReference type="SAM" id="MobiDB-lite"/>
    </source>
</evidence>
<evidence type="ECO:0000313" key="2">
    <source>
        <dbReference type="EMBL" id="GMN44945.1"/>
    </source>
</evidence>
<proteinExistence type="predicted"/>
<evidence type="ECO:0008006" key="4">
    <source>
        <dbReference type="Google" id="ProtNLM"/>
    </source>
</evidence>
<dbReference type="Proteomes" id="UP001187192">
    <property type="component" value="Unassembled WGS sequence"/>
</dbReference>
<feature type="compositionally biased region" description="Basic and acidic residues" evidence="1">
    <location>
        <begin position="265"/>
        <end position="275"/>
    </location>
</feature>
<dbReference type="AlphaFoldDB" id="A0AA88A3B1"/>
<reference evidence="2" key="1">
    <citation type="submission" date="2023-07" db="EMBL/GenBank/DDBJ databases">
        <title>draft genome sequence of fig (Ficus carica).</title>
        <authorList>
            <person name="Takahashi T."/>
            <person name="Nishimura K."/>
        </authorList>
    </citation>
    <scope>NUCLEOTIDE SEQUENCE</scope>
</reference>
<feature type="region of interest" description="Disordered" evidence="1">
    <location>
        <begin position="197"/>
        <end position="275"/>
    </location>
</feature>